<proteinExistence type="predicted"/>
<accession>A0A2P9AUF3</accession>
<dbReference type="InterPro" id="IPR004291">
    <property type="entry name" value="Transposase_IS66_central"/>
</dbReference>
<dbReference type="Pfam" id="PF03050">
    <property type="entry name" value="DDE_Tnp_IS66"/>
    <property type="match status" value="1"/>
</dbReference>
<dbReference type="Proteomes" id="UP000245698">
    <property type="component" value="Unassembled WGS sequence"/>
</dbReference>
<keyword evidence="3" id="KW-1185">Reference proteome</keyword>
<organism evidence="2 3">
    <name type="scientific">Mesorhizobium delmotii</name>
    <dbReference type="NCBI Taxonomy" id="1631247"/>
    <lineage>
        <taxon>Bacteria</taxon>
        <taxon>Pseudomonadati</taxon>
        <taxon>Pseudomonadota</taxon>
        <taxon>Alphaproteobacteria</taxon>
        <taxon>Hyphomicrobiales</taxon>
        <taxon>Phyllobacteriaceae</taxon>
        <taxon>Mesorhizobium</taxon>
    </lineage>
</organism>
<gene>
    <name evidence="2" type="ORF">BQ8482_500019</name>
</gene>
<dbReference type="InterPro" id="IPR052344">
    <property type="entry name" value="Transposase-related"/>
</dbReference>
<dbReference type="AlphaFoldDB" id="A0A2P9AUF3"/>
<reference evidence="3" key="1">
    <citation type="submission" date="2016-12" db="EMBL/GenBank/DDBJ databases">
        <authorList>
            <person name="Brunel B."/>
        </authorList>
    </citation>
    <scope>NUCLEOTIDE SEQUENCE [LARGE SCALE GENOMIC DNA]</scope>
</reference>
<protein>
    <recommendedName>
        <fullName evidence="1">Transposase IS66 central domain-containing protein</fullName>
    </recommendedName>
</protein>
<dbReference type="PANTHER" id="PTHR33678">
    <property type="entry name" value="BLL1576 PROTEIN"/>
    <property type="match status" value="1"/>
</dbReference>
<name>A0A2P9AUF3_9HYPH</name>
<evidence type="ECO:0000259" key="1">
    <source>
        <dbReference type="Pfam" id="PF03050"/>
    </source>
</evidence>
<sequence length="160" mass="17697">MLRVRRRAARSFRLGGEALLGSQSSDVALDVEHEIERAINGFEAEERLGVRHEQSGPLLTALEAWLRDERSRLSRSASVVNPIDDLLRRWDRFTGFLNDGRICLTNNAAERALGGFALGRQSWLFADSERGAARAAAMSTLITSIPTVAIQEAGYVGCRR</sequence>
<feature type="domain" description="Transposase IS66 central" evidence="1">
    <location>
        <begin position="33"/>
        <end position="133"/>
    </location>
</feature>
<evidence type="ECO:0000313" key="3">
    <source>
        <dbReference type="Proteomes" id="UP000245698"/>
    </source>
</evidence>
<dbReference type="PANTHER" id="PTHR33678:SF1">
    <property type="entry name" value="BLL1576 PROTEIN"/>
    <property type="match status" value="1"/>
</dbReference>
<dbReference type="EMBL" id="FUIG01000060">
    <property type="protein sequence ID" value="SJM34810.1"/>
    <property type="molecule type" value="Genomic_DNA"/>
</dbReference>
<evidence type="ECO:0000313" key="2">
    <source>
        <dbReference type="EMBL" id="SJM34810.1"/>
    </source>
</evidence>